<feature type="compositionally biased region" description="Low complexity" evidence="1">
    <location>
        <begin position="103"/>
        <end position="114"/>
    </location>
</feature>
<name>A0A367L8C3_9HYPO</name>
<feature type="compositionally biased region" description="Basic and acidic residues" evidence="1">
    <location>
        <begin position="122"/>
        <end position="145"/>
    </location>
</feature>
<evidence type="ECO:0000256" key="1">
    <source>
        <dbReference type="SAM" id="MobiDB-lite"/>
    </source>
</evidence>
<sequence>MVPQEPAAEGMPRMVTDHDAVVAEGRLLRNAIANKYGFDLPGPSKDGRNRLDMGAKPSRKLSNSGSPIRLFQKPAQDGSPTKWRYVSKDGPQTNSLPVAEKPSLSASSSSSSSLGKTSGGRALKEAIERFGPRRGVEKAYKDKAKGPFSDGLEAPELSRAKPPSPPPRRPKPIDDTNPFSKAYKPPARVHDDTNPFSASYKAPERWRSSPFSEPHNDRPPKPSAPPPPPARAPNHAPKTKSKAPPPPSTDESLAADRGKKRRRGITDAFKDATSGSFKHNRWGWKIIALYGLPSHPSHHHLPYTYYDHESPSRKQHQVSLRYPIMRLSSRPSRSNVPTFPF</sequence>
<gene>
    <name evidence="2" type="ORF">L249_5230</name>
</gene>
<reference evidence="2 3" key="1">
    <citation type="journal article" date="2015" name="BMC Genomics">
        <title>Insights from the genome of Ophiocordyceps polyrhachis-furcata to pathogenicity and host specificity in insect fungi.</title>
        <authorList>
            <person name="Wichadakul D."/>
            <person name="Kobmoo N."/>
            <person name="Ingsriswang S."/>
            <person name="Tangphatsornruang S."/>
            <person name="Chantasingh D."/>
            <person name="Luangsa-ard J.J."/>
            <person name="Eurwilaichitr L."/>
        </authorList>
    </citation>
    <scope>NUCLEOTIDE SEQUENCE [LARGE SCALE GENOMIC DNA]</scope>
    <source>
        <strain evidence="2 3">BCC 54312</strain>
    </source>
</reference>
<evidence type="ECO:0000313" key="2">
    <source>
        <dbReference type="EMBL" id="RCI10678.1"/>
    </source>
</evidence>
<dbReference type="AlphaFoldDB" id="A0A367L8C3"/>
<proteinExistence type="predicted"/>
<evidence type="ECO:0000313" key="3">
    <source>
        <dbReference type="Proteomes" id="UP000253664"/>
    </source>
</evidence>
<feature type="region of interest" description="Disordered" evidence="1">
    <location>
        <begin position="36"/>
        <end position="274"/>
    </location>
</feature>
<organism evidence="2 3">
    <name type="scientific">Ophiocordyceps polyrhachis-furcata BCC 54312</name>
    <dbReference type="NCBI Taxonomy" id="1330021"/>
    <lineage>
        <taxon>Eukaryota</taxon>
        <taxon>Fungi</taxon>
        <taxon>Dikarya</taxon>
        <taxon>Ascomycota</taxon>
        <taxon>Pezizomycotina</taxon>
        <taxon>Sordariomycetes</taxon>
        <taxon>Hypocreomycetidae</taxon>
        <taxon>Hypocreales</taxon>
        <taxon>Ophiocordycipitaceae</taxon>
        <taxon>Ophiocordyceps</taxon>
    </lineage>
</organism>
<dbReference type="EMBL" id="LKCN02000011">
    <property type="protein sequence ID" value="RCI10678.1"/>
    <property type="molecule type" value="Genomic_DNA"/>
</dbReference>
<dbReference type="Proteomes" id="UP000253664">
    <property type="component" value="Unassembled WGS sequence"/>
</dbReference>
<comment type="caution">
    <text evidence="2">The sequence shown here is derived from an EMBL/GenBank/DDBJ whole genome shotgun (WGS) entry which is preliminary data.</text>
</comment>
<accession>A0A367L8C3</accession>
<protein>
    <submittedName>
        <fullName evidence="2">Uncharacterized protein</fullName>
    </submittedName>
</protein>
<feature type="non-terminal residue" evidence="2">
    <location>
        <position position="341"/>
    </location>
</feature>
<feature type="compositionally biased region" description="Pro residues" evidence="1">
    <location>
        <begin position="221"/>
        <end position="231"/>
    </location>
</feature>
<keyword evidence="3" id="KW-1185">Reference proteome</keyword>